<sequence length="184" mass="19687">MIAQFRRSPSFRYYPTPDSSLIAKLPWPEHRLKPGDHVSDEASGSICHDIVSGKDATAVKVAQASGTDKSPTAFGSVTMADDKLTEGPEPSSKIIGRAQGLYASACQEELGLLMAMSYSFTDGIYNGSSLSILGRNTVMHPVRELPVVGGTGVFRMARGFALAKTNWFSMSGDAIVGYNVTVIH</sequence>
<dbReference type="AlphaFoldDB" id="Q1KPV7"/>
<evidence type="ECO:0000256" key="3">
    <source>
        <dbReference type="ARBA" id="ARBA00022525"/>
    </source>
</evidence>
<evidence type="ECO:0000313" key="5">
    <source>
        <dbReference type="EMBL" id="ABE73781.1"/>
    </source>
</evidence>
<proteinExistence type="evidence at transcript level"/>
<dbReference type="InterPro" id="IPR044859">
    <property type="entry name" value="Allene_oxi_cyc_Dirigent"/>
</dbReference>
<organism evidence="5">
    <name type="scientific">Tamarix androssowii</name>
    <dbReference type="NCBI Taxonomy" id="189785"/>
    <lineage>
        <taxon>Eukaryota</taxon>
        <taxon>Viridiplantae</taxon>
        <taxon>Streptophyta</taxon>
        <taxon>Embryophyta</taxon>
        <taxon>Tracheophyta</taxon>
        <taxon>Spermatophyta</taxon>
        <taxon>Magnoliopsida</taxon>
        <taxon>eudicotyledons</taxon>
        <taxon>Gunneridae</taxon>
        <taxon>Pentapetalae</taxon>
        <taxon>Caryophyllales</taxon>
        <taxon>Tamaricaceae</taxon>
        <taxon>Tamarix</taxon>
    </lineage>
</organism>
<keyword evidence="3 4" id="KW-0964">Secreted</keyword>
<evidence type="ECO:0000256" key="4">
    <source>
        <dbReference type="RuleBase" id="RU363099"/>
    </source>
</evidence>
<evidence type="ECO:0000256" key="2">
    <source>
        <dbReference type="ARBA" id="ARBA00011738"/>
    </source>
</evidence>
<dbReference type="GO" id="GO:0048046">
    <property type="term" value="C:apoplast"/>
    <property type="evidence" value="ECO:0007669"/>
    <property type="project" value="UniProtKB-SubCell"/>
</dbReference>
<evidence type="ECO:0000256" key="1">
    <source>
        <dbReference type="ARBA" id="ARBA00010746"/>
    </source>
</evidence>
<keyword evidence="4" id="KW-0052">Apoplast</keyword>
<comment type="function">
    <text evidence="4">Dirigent proteins impart stereoselectivity on the phenoxy radical-coupling reaction, yielding optically active lignans from two molecules of coniferyl alcohol in the biosynthesis of lignans, flavonolignans, and alkaloids and thus plays a central role in plant secondary metabolism.</text>
</comment>
<dbReference type="InterPro" id="IPR004265">
    <property type="entry name" value="Dirigent"/>
</dbReference>
<reference evidence="5" key="1">
    <citation type="submission" date="2006-03" db="EMBL/GenBank/DDBJ databases">
        <title>Cloning and bioinformatics analysis of gene drp of Tamarix androssowii.</title>
        <authorList>
            <person name="Wang Y.C."/>
            <person name="Liu G.F."/>
            <person name="Jiang J."/>
        </authorList>
    </citation>
    <scope>NUCLEOTIDE SEQUENCE</scope>
</reference>
<comment type="similarity">
    <text evidence="1 4">Belongs to the plant dirigent protein family.</text>
</comment>
<name>Q1KPV7_9CARY</name>
<comment type="subcellular location">
    <subcellularLocation>
        <location evidence="4">Secreted</location>
        <location evidence="4">Extracellular space</location>
        <location evidence="4">Apoplast</location>
    </subcellularLocation>
</comment>
<gene>
    <name evidence="5" type="primary">drp</name>
</gene>
<dbReference type="GO" id="GO:0009699">
    <property type="term" value="P:phenylpropanoid biosynthetic process"/>
    <property type="evidence" value="ECO:0007669"/>
    <property type="project" value="UniProtKB-ARBA"/>
</dbReference>
<accession>Q1KPV7</accession>
<dbReference type="Pfam" id="PF03018">
    <property type="entry name" value="Dirigent"/>
    <property type="match status" value="1"/>
</dbReference>
<dbReference type="Gene3D" id="2.40.480.10">
    <property type="entry name" value="Allene oxide cyclase-like"/>
    <property type="match status" value="1"/>
</dbReference>
<protein>
    <recommendedName>
        <fullName evidence="4">Dirigent protein</fullName>
    </recommendedName>
</protein>
<dbReference type="EMBL" id="DQ462418">
    <property type="protein sequence ID" value="ABE73781.1"/>
    <property type="molecule type" value="mRNA"/>
</dbReference>
<comment type="subunit">
    <text evidence="2 4">Homodimer.</text>
</comment>
<dbReference type="PANTHER" id="PTHR21495">
    <property type="entry name" value="NUCLEOPORIN-RELATED"/>
    <property type="match status" value="1"/>
</dbReference>